<proteinExistence type="predicted"/>
<organism evidence="5 6">
    <name type="scientific">Pseudahrensia aquimaris</name>
    <dbReference type="NCBI Taxonomy" id="744461"/>
    <lineage>
        <taxon>Bacteria</taxon>
        <taxon>Pseudomonadati</taxon>
        <taxon>Pseudomonadota</taxon>
        <taxon>Alphaproteobacteria</taxon>
        <taxon>Hyphomicrobiales</taxon>
        <taxon>Ahrensiaceae</taxon>
        <taxon>Pseudahrensia</taxon>
    </lineage>
</organism>
<feature type="coiled-coil region" evidence="4">
    <location>
        <begin position="243"/>
        <end position="270"/>
    </location>
</feature>
<comment type="caution">
    <text evidence="5">The sequence shown here is derived from an EMBL/GenBank/DDBJ whole genome shotgun (WGS) entry which is preliminary data.</text>
</comment>
<dbReference type="Proteomes" id="UP001597101">
    <property type="component" value="Unassembled WGS sequence"/>
</dbReference>
<dbReference type="Pfam" id="PF09712">
    <property type="entry name" value="PHA_synth_III_E"/>
    <property type="match status" value="1"/>
</dbReference>
<dbReference type="InterPro" id="IPR010123">
    <property type="entry name" value="PHA_synth_III_E"/>
</dbReference>
<keyword evidence="6" id="KW-1185">Reference proteome</keyword>
<gene>
    <name evidence="5" type="ORF">ACFQ14_13355</name>
</gene>
<evidence type="ECO:0000256" key="1">
    <source>
        <dbReference type="ARBA" id="ARBA00004683"/>
    </source>
</evidence>
<keyword evidence="4" id="KW-0175">Coiled coil</keyword>
<evidence type="ECO:0000256" key="3">
    <source>
        <dbReference type="ARBA" id="ARBA00022752"/>
    </source>
</evidence>
<accession>A0ABW3FKZ7</accession>
<name>A0ABW3FKZ7_9HYPH</name>
<evidence type="ECO:0000313" key="6">
    <source>
        <dbReference type="Proteomes" id="UP001597101"/>
    </source>
</evidence>
<sequence length="270" mass="30405">MAKNDNGFEQMMDIWQEGQSAFFKAQKEVMDGFQKSLGDMGGAMNSGLGSGMPFNTAEPLAAWQSFIKSWAPQWDASAMMGQMGKADMFTKGRDQFMAMLDPANWTAYAPEQLRTILESIAEGPKFADLATPHIDAAEAWRETLDYQQAAANMAKVLQEAWGRTYETYAKDYSLEDLQSGKVQEALDAWLAAANAELLETQRSKEFMEAQRGMLRASMEIKARQKDMAEAWSEAYQIPTRTEVDDLTKIVHELRREVRKLKREVSAKVGK</sequence>
<dbReference type="EMBL" id="JBHTJV010000012">
    <property type="protein sequence ID" value="MFD0917396.1"/>
    <property type="molecule type" value="Genomic_DNA"/>
</dbReference>
<keyword evidence="3" id="KW-0583">PHB biosynthesis</keyword>
<dbReference type="RefSeq" id="WP_377213254.1">
    <property type="nucleotide sequence ID" value="NZ_JBHTJV010000012.1"/>
</dbReference>
<evidence type="ECO:0000256" key="4">
    <source>
        <dbReference type="SAM" id="Coils"/>
    </source>
</evidence>
<comment type="pathway">
    <text evidence="1">Biopolymer metabolism; poly-(R)-3-hydroxybutanoate biosynthesis.</text>
</comment>
<evidence type="ECO:0000256" key="2">
    <source>
        <dbReference type="ARBA" id="ARBA00019066"/>
    </source>
</evidence>
<reference evidence="6" key="1">
    <citation type="journal article" date="2019" name="Int. J. Syst. Evol. Microbiol.">
        <title>The Global Catalogue of Microorganisms (GCM) 10K type strain sequencing project: providing services to taxonomists for standard genome sequencing and annotation.</title>
        <authorList>
            <consortium name="The Broad Institute Genomics Platform"/>
            <consortium name="The Broad Institute Genome Sequencing Center for Infectious Disease"/>
            <person name="Wu L."/>
            <person name="Ma J."/>
        </authorList>
    </citation>
    <scope>NUCLEOTIDE SEQUENCE [LARGE SCALE GENOMIC DNA]</scope>
    <source>
        <strain evidence="6">CCUG 60023</strain>
    </source>
</reference>
<protein>
    <recommendedName>
        <fullName evidence="2">Poly(3-hydroxyalkanoate) polymerase subunit PhaE</fullName>
    </recommendedName>
</protein>
<evidence type="ECO:0000313" key="5">
    <source>
        <dbReference type="EMBL" id="MFD0917396.1"/>
    </source>
</evidence>